<dbReference type="InterPro" id="IPR041679">
    <property type="entry name" value="DNA2/NAM7-like_C"/>
</dbReference>
<dbReference type="Proteomes" id="UP000187464">
    <property type="component" value="Chromosome I"/>
</dbReference>
<dbReference type="Pfam" id="PF13087">
    <property type="entry name" value="AAA_12"/>
    <property type="match status" value="1"/>
</dbReference>
<evidence type="ECO:0000259" key="3">
    <source>
        <dbReference type="Pfam" id="PF13087"/>
    </source>
</evidence>
<protein>
    <recommendedName>
        <fullName evidence="7">DNA helicase</fullName>
    </recommendedName>
</protein>
<gene>
    <name evidence="5" type="ORF">PSM36_3188</name>
</gene>
<evidence type="ECO:0000259" key="4">
    <source>
        <dbReference type="Pfam" id="PF18741"/>
    </source>
</evidence>
<dbReference type="GO" id="GO:0004386">
    <property type="term" value="F:helicase activity"/>
    <property type="evidence" value="ECO:0007669"/>
    <property type="project" value="InterPro"/>
</dbReference>
<dbReference type="InterPro" id="IPR047187">
    <property type="entry name" value="SF1_C_Upf1"/>
</dbReference>
<dbReference type="InterPro" id="IPR049468">
    <property type="entry name" value="Restrct_endonuc-II-like_dom"/>
</dbReference>
<feature type="domain" description="DNA2/NAM7 helicase helicase" evidence="2">
    <location>
        <begin position="1321"/>
        <end position="1362"/>
    </location>
</feature>
<feature type="domain" description="DUF3320" evidence="1">
    <location>
        <begin position="1811"/>
        <end position="1858"/>
    </location>
</feature>
<reference evidence="5 6" key="1">
    <citation type="submission" date="2016-08" db="EMBL/GenBank/DDBJ databases">
        <authorList>
            <person name="Seilhamer J.J."/>
        </authorList>
    </citation>
    <scope>NUCLEOTIDE SEQUENCE [LARGE SCALE GENOMIC DNA]</scope>
    <source>
        <strain evidence="5">M3/6</strain>
    </source>
</reference>
<dbReference type="STRING" id="1642647.PSM36_3188"/>
<dbReference type="InterPro" id="IPR011335">
    <property type="entry name" value="Restrct_endonuc-II-like"/>
</dbReference>
<dbReference type="SUPFAM" id="SSF52540">
    <property type="entry name" value="P-loop containing nucleoside triphosphate hydrolases"/>
    <property type="match status" value="1"/>
</dbReference>
<dbReference type="InterPro" id="IPR041677">
    <property type="entry name" value="DNA2/NAM7_AAA_11"/>
</dbReference>
<dbReference type="Pfam" id="PF13086">
    <property type="entry name" value="AAA_11"/>
    <property type="match status" value="2"/>
</dbReference>
<dbReference type="InterPro" id="IPR025103">
    <property type="entry name" value="DUF4011"/>
</dbReference>
<proteinExistence type="predicted"/>
<evidence type="ECO:0008006" key="7">
    <source>
        <dbReference type="Google" id="ProtNLM"/>
    </source>
</evidence>
<dbReference type="SUPFAM" id="SSF52980">
    <property type="entry name" value="Restriction endonuclease-like"/>
    <property type="match status" value="1"/>
</dbReference>
<dbReference type="Pfam" id="PF13195">
    <property type="entry name" value="DUF4011"/>
    <property type="match status" value="1"/>
</dbReference>
<accession>A0A1R3TBJ3</accession>
<dbReference type="Pfam" id="PF18741">
    <property type="entry name" value="MTES_1575"/>
    <property type="match status" value="1"/>
</dbReference>
<dbReference type="FunFam" id="3.40.50.300:FF:002063">
    <property type="entry name" value="DNA helicase related protein"/>
    <property type="match status" value="1"/>
</dbReference>
<dbReference type="FunFam" id="3.40.960.10:FF:000002">
    <property type="entry name" value="DNA helicase related protein"/>
    <property type="match status" value="1"/>
</dbReference>
<feature type="domain" description="Restriction endonuclease type II-like" evidence="4">
    <location>
        <begin position="1625"/>
        <end position="1719"/>
    </location>
</feature>
<dbReference type="InterPro" id="IPR021754">
    <property type="entry name" value="DUF3320"/>
</dbReference>
<dbReference type="PANTHER" id="PTHR10887">
    <property type="entry name" value="DNA2/NAM7 HELICASE FAMILY"/>
    <property type="match status" value="1"/>
</dbReference>
<keyword evidence="6" id="KW-1185">Reference proteome</keyword>
<evidence type="ECO:0000313" key="6">
    <source>
        <dbReference type="Proteomes" id="UP000187464"/>
    </source>
</evidence>
<dbReference type="InterPro" id="IPR045055">
    <property type="entry name" value="DNA2/NAM7-like"/>
</dbReference>
<name>A0A1R3TBJ3_9BACT</name>
<evidence type="ECO:0000259" key="2">
    <source>
        <dbReference type="Pfam" id="PF13086"/>
    </source>
</evidence>
<dbReference type="PANTHER" id="PTHR10887:SF530">
    <property type="entry name" value="SUPERFAMILY I DNA HELICASES"/>
    <property type="match status" value="1"/>
</dbReference>
<organism evidence="5 6">
    <name type="scientific">Proteiniphilum saccharofermentans</name>
    <dbReference type="NCBI Taxonomy" id="1642647"/>
    <lineage>
        <taxon>Bacteria</taxon>
        <taxon>Pseudomonadati</taxon>
        <taxon>Bacteroidota</taxon>
        <taxon>Bacteroidia</taxon>
        <taxon>Bacteroidales</taxon>
        <taxon>Dysgonomonadaceae</taxon>
        <taxon>Proteiniphilum</taxon>
    </lineage>
</organism>
<dbReference type="EMBL" id="LT605205">
    <property type="protein sequence ID" value="SCD21977.1"/>
    <property type="molecule type" value="Genomic_DNA"/>
</dbReference>
<dbReference type="Gene3D" id="3.40.50.300">
    <property type="entry name" value="P-loop containing nucleotide triphosphate hydrolases"/>
    <property type="match status" value="3"/>
</dbReference>
<evidence type="ECO:0000313" key="5">
    <source>
        <dbReference type="EMBL" id="SCD21977.1"/>
    </source>
</evidence>
<dbReference type="Pfam" id="PF11784">
    <property type="entry name" value="DUF3320"/>
    <property type="match status" value="1"/>
</dbReference>
<evidence type="ECO:0000259" key="1">
    <source>
        <dbReference type="Pfam" id="PF11784"/>
    </source>
</evidence>
<feature type="domain" description="DNA2/NAM7 helicase-like C-terminal" evidence="3">
    <location>
        <begin position="1392"/>
        <end position="1575"/>
    </location>
</feature>
<dbReference type="InterPro" id="IPR027417">
    <property type="entry name" value="P-loop_NTPase"/>
</dbReference>
<dbReference type="RefSeq" id="WP_083711096.1">
    <property type="nucleotide sequence ID" value="NZ_LT605205.1"/>
</dbReference>
<dbReference type="CDD" id="cd18808">
    <property type="entry name" value="SF1_C_Upf1"/>
    <property type="match status" value="1"/>
</dbReference>
<sequence>MSERSNLIKVEFVYLPVINFAFQQNRVSVVRAFTIENISGKPLSNIRVELATEPDFAETVPYLLEEIPANHTARIDDLKLKLSTNFFIQLTERIAGNISLTIKLEDEIIFKEDYPIDVLAFDQWSGVSILPEMLSAFVTPNHPAVIPIQRRVADILEKMTGNPALDEYQSRNPNRVKNQMAAVYNAIAEQGIIYSSVPASFEKYGQRIRMVDSVTSQKLGTCLDMALLYASCLEAIGIHPLIVVTRGHAFAGAWLVPDTFPDSVIDDCSFLTKRTAEGVNEIILVETTCMNKGNDATFDQAVKQAHDAVKRIGDFVLALDVKRSRYSGVRPLPQRVLNGEHWQIKESEAPFIEKEIVNPEAINPYDLSNLSTDIQVTKQLMWERKLLDLSLRNNLLNTRITRNTLQLISADLDKFEDALADGSEFRLMPKPTDWDNPLYDFGVYHSLASSDPIIELIKSEMDQKRLRTYLTESELDKSLKHLYRSSRLSIEENGANTLYMALGLLRWYETPSSERPRYAPILLFPVEMIRKSAAKGYIIRSREEDIMLNITLLEMLRQNFGINVPGLEPLPQDESGVNVRLIYSIIRSSIKNLPKWDVEEQAVLGIFSFNKFIMWNDIHNNSDKLLRNKLVQSLVNGKIEFDVDDRVTNASDLDKTLSPADIVLPISADSSQLEAVYEAVNDKTYILHGPPGTGKSQTITNIIANALYRKKRVLFVAEKMAALSVVQSRLEAIGLAPFCLELHSNKAKKTDVLSQLKRTTEIVKHRSPENFDRDAKRLFELRKNLNVYVDALHKQYPFGLSLYRAITNYLHTETDQEVKFPSHLFPGLTEEKLLEWQDMVDLLVSIGNACGHPYDHPLTGINLSRYTSEAKEKASVVLQEAIKVFSDLKKQTTLLSTLTGDTPETKYTRGQFDSAATLFAVLLQIPGLTPALLHEHTPEELFTECREVVVHGKERDRYKKEIRQYFSEDILTIDARSLLNAWNMAANKWYIPRILGQKKVRGQLKLYIDVGTIKHIDIKNTLTNIIQYQQERKLVNDYSSKLHSLFGKFAKPENEQWETILQIINDFSLLDNVVLVFTNDIVKANELKQNIARQLVSGIDTFRKVHEKSFNECSVLLLKLENVLSEMSRVLNVDDTVLMGNDALWLDNALSRLNSWLSHIDKLKDWCQWLTAKERAAGLQIGFVADEYREKNIPTHQLKNSFLKGFYHAAIDYIIAQEPGLELFKGELFNDVISKYKELNDNFAEITRKELYARLAANIPSFTIEATQNSEVGILQRSIRNNARGMSIRNLFDQIPTLLSRMCPCMLMSPISVAQYINPDADKFDLIIFDEASQMPTYEAVGAIARGKNMIIVGDPKQMPPTNFFSVNNVDEDNLDKEDLESILDDTLALSIPSRYLLWHYRSKHESLIAFSNSEYYDNKLLTFPSPDNIESKVRMVHIDGLYDKGRSRQNRNEAEAVVNEIKRRLSDEELRKKSIGVVTFSAVQQNLIEDLLSDLFVFRPDLEAIALECKEPLFIKNLENVQGDERDVILFSVGYGPDAEGRVSMNFGPLNRNGGERRLNVAVSRARYEMIIFSSLRSDQIDLNRTSAIGVKSLKRFLDFAEKGERLNRERQLAMSKDASIEYLVAEKLREIGYEVHTNIGTSGYKIDIAVVDKNNPGNYILGIICDGENYRRTKTTRDREIVQNSVLRMLGWNICRVWTLDWWENPSKVMIMIESAIEKAKKGISEPVIAKKQDGKGLVLAGDEEGLIKNNFADRGVMPEKPNTMAKEPVVMKEASTVMREEPIKTEESDIHDTYVYANLPKVPFPSESFLLPHHEDYILRQIQTVLEAEAPISRSLLCKRVLNSWGISRLGSRIDAYFNELFNKIEHYPKRGHGSFFFWRSEEQMISYDTFRPVSERIAHDLAPDEVANAMRYLLRSQISLPTKDLSRITAQLFGFTRTGNIVDYAMRKGIREAIERGYMKVENGRAIIL</sequence>
<dbReference type="KEGG" id="psac:PSM36_3188"/>
<feature type="domain" description="DNA2/NAM7 helicase helicase" evidence="2">
    <location>
        <begin position="669"/>
        <end position="732"/>
    </location>
</feature>
<dbReference type="Gene3D" id="3.10.620.30">
    <property type="match status" value="1"/>
</dbReference>
<dbReference type="Gene3D" id="3.40.960.10">
    <property type="entry name" value="VSR Endonuclease"/>
    <property type="match status" value="1"/>
</dbReference>